<gene>
    <name evidence="7" type="ORF">DFR39_10339</name>
</gene>
<dbReference type="InterPro" id="IPR025110">
    <property type="entry name" value="AMP-bd_C"/>
</dbReference>
<evidence type="ECO:0000256" key="2">
    <source>
        <dbReference type="ARBA" id="ARBA00022598"/>
    </source>
</evidence>
<dbReference type="InterPro" id="IPR045851">
    <property type="entry name" value="AMP-bd_C_sf"/>
</dbReference>
<dbReference type="GO" id="GO:0016874">
    <property type="term" value="F:ligase activity"/>
    <property type="evidence" value="ECO:0007669"/>
    <property type="project" value="UniProtKB-KW"/>
</dbReference>
<keyword evidence="8" id="KW-1185">Reference proteome</keyword>
<dbReference type="Gene3D" id="3.40.50.12780">
    <property type="entry name" value="N-terminal domain of ligase-like"/>
    <property type="match status" value="1"/>
</dbReference>
<evidence type="ECO:0000256" key="1">
    <source>
        <dbReference type="ARBA" id="ARBA00006432"/>
    </source>
</evidence>
<evidence type="ECO:0000259" key="6">
    <source>
        <dbReference type="Pfam" id="PF13193"/>
    </source>
</evidence>
<dbReference type="Pfam" id="PF13193">
    <property type="entry name" value="AMP-binding_C"/>
    <property type="match status" value="1"/>
</dbReference>
<dbReference type="RefSeq" id="WP_133603039.1">
    <property type="nucleotide sequence ID" value="NZ_JAUFPJ010000010.1"/>
</dbReference>
<comment type="caution">
    <text evidence="7">The sequence shown here is derived from an EMBL/GenBank/DDBJ whole genome shotgun (WGS) entry which is preliminary data.</text>
</comment>
<dbReference type="PANTHER" id="PTHR43859">
    <property type="entry name" value="ACYL-ACTIVATING ENZYME"/>
    <property type="match status" value="1"/>
</dbReference>
<evidence type="ECO:0000313" key="8">
    <source>
        <dbReference type="Proteomes" id="UP000295357"/>
    </source>
</evidence>
<dbReference type="GO" id="GO:0006631">
    <property type="term" value="P:fatty acid metabolic process"/>
    <property type="evidence" value="ECO:0007669"/>
    <property type="project" value="UniProtKB-KW"/>
</dbReference>
<feature type="domain" description="AMP-dependent synthetase/ligase" evidence="5">
    <location>
        <begin position="19"/>
        <end position="404"/>
    </location>
</feature>
<keyword evidence="3" id="KW-0276">Fatty acid metabolism</keyword>
<evidence type="ECO:0000313" key="7">
    <source>
        <dbReference type="EMBL" id="TDP11116.1"/>
    </source>
</evidence>
<proteinExistence type="inferred from homology"/>
<dbReference type="InterPro" id="IPR020845">
    <property type="entry name" value="AMP-binding_CS"/>
</dbReference>
<keyword evidence="4" id="KW-0443">Lipid metabolism</keyword>
<dbReference type="InterPro" id="IPR000873">
    <property type="entry name" value="AMP-dep_synth/lig_dom"/>
</dbReference>
<dbReference type="OrthoDB" id="9766486at2"/>
<dbReference type="CDD" id="cd12119">
    <property type="entry name" value="ttLC_FACS_AlkK_like"/>
    <property type="match status" value="1"/>
</dbReference>
<sequence length="549" mass="60373">MALMGQMMSMPLLISSLIQHAARHTGDTEIVSKRCEGDLHRYTWRDAELRSRQLAQALARLGCEAGDRIGTLAWNGHRHLEIYYGASGSGLVCHTINPRLFPEQIAWIVGDAQDKLLCFDLTFLPLVEKLQPLLGSVQHYVLMTDRAHMPGQTSIPNLLCFEELIAAETGHDYVWPQFDENTASSICYTSGTTGHPKGAVYSHRSTVLHAFASAMPDAMDCSAKDVILPVVPMFHVNAWGLPYSSAIVGAKLVFPGPHLDGKSLYELFENEGVTFSAGVPTVWLGLLTHVKSQGLKFSSFKRTVIGGSACPPAMLATLMDDYGVEVIHAWGMTELSPLGTLSKLNAKQLQLPQAEQRRILEKQGKVIYGIDMAVIDDEGRSQPWDGRSSGNLVVRGHWVIASYFRQQASPLLAVDGQPGWFPTGDVATIDGDGFMQITDRSKDVIKSGGEWISSIELENIAMAHPAVHEAAVIAVAHPKWDERPLLVVVKKPGAELSREAMLAHYEGRIAKWQIPDDVAFVDEIPHTATGKIQKLRLREQFKAHRLPGT</sequence>
<dbReference type="Pfam" id="PF00501">
    <property type="entry name" value="AMP-binding"/>
    <property type="match status" value="1"/>
</dbReference>
<evidence type="ECO:0000256" key="4">
    <source>
        <dbReference type="ARBA" id="ARBA00023098"/>
    </source>
</evidence>
<feature type="domain" description="AMP-binding enzyme C-terminal" evidence="6">
    <location>
        <begin position="456"/>
        <end position="531"/>
    </location>
</feature>
<dbReference type="NCBIfam" id="NF004837">
    <property type="entry name" value="PRK06187.1"/>
    <property type="match status" value="1"/>
</dbReference>
<comment type="similarity">
    <text evidence="1">Belongs to the ATP-dependent AMP-binding enzyme family.</text>
</comment>
<dbReference type="PANTHER" id="PTHR43859:SF4">
    <property type="entry name" value="BUTANOATE--COA LIGASE AAE1-RELATED"/>
    <property type="match status" value="1"/>
</dbReference>
<dbReference type="NCBIfam" id="NF005426">
    <property type="entry name" value="PRK07008.1"/>
    <property type="match status" value="1"/>
</dbReference>
<dbReference type="PROSITE" id="PS00455">
    <property type="entry name" value="AMP_BINDING"/>
    <property type="match status" value="1"/>
</dbReference>
<dbReference type="SUPFAM" id="SSF56801">
    <property type="entry name" value="Acetyl-CoA synthetase-like"/>
    <property type="match status" value="1"/>
</dbReference>
<dbReference type="FunFam" id="3.30.300.30:FF:000008">
    <property type="entry name" value="2,3-dihydroxybenzoate-AMP ligase"/>
    <property type="match status" value="1"/>
</dbReference>
<reference evidence="7 8" key="1">
    <citation type="submission" date="2019-03" db="EMBL/GenBank/DDBJ databases">
        <title>Genomic Encyclopedia of Type Strains, Phase IV (KMG-IV): sequencing the most valuable type-strain genomes for metagenomic binning, comparative biology and taxonomic classification.</title>
        <authorList>
            <person name="Goeker M."/>
        </authorList>
    </citation>
    <scope>NUCLEOTIDE SEQUENCE [LARGE SCALE GENOMIC DNA]</scope>
    <source>
        <strain evidence="7 8">DSM 25082</strain>
    </source>
</reference>
<dbReference type="EMBL" id="SNXE01000003">
    <property type="protein sequence ID" value="TDP11116.1"/>
    <property type="molecule type" value="Genomic_DNA"/>
</dbReference>
<protein>
    <submittedName>
        <fullName evidence="7">Fatty-acyl-CoA synthase</fullName>
    </submittedName>
</protein>
<dbReference type="Gene3D" id="3.30.300.30">
    <property type="match status" value="1"/>
</dbReference>
<dbReference type="Proteomes" id="UP000295357">
    <property type="component" value="Unassembled WGS sequence"/>
</dbReference>
<evidence type="ECO:0000256" key="3">
    <source>
        <dbReference type="ARBA" id="ARBA00022832"/>
    </source>
</evidence>
<accession>A0A4R6N7Z7</accession>
<evidence type="ECO:0000259" key="5">
    <source>
        <dbReference type="Pfam" id="PF00501"/>
    </source>
</evidence>
<name>A0A4R6N7Z7_9BURK</name>
<organism evidence="7 8">
    <name type="scientific">Roseateles asaccharophilus</name>
    <dbReference type="NCBI Taxonomy" id="582607"/>
    <lineage>
        <taxon>Bacteria</taxon>
        <taxon>Pseudomonadati</taxon>
        <taxon>Pseudomonadota</taxon>
        <taxon>Betaproteobacteria</taxon>
        <taxon>Burkholderiales</taxon>
        <taxon>Sphaerotilaceae</taxon>
        <taxon>Roseateles</taxon>
    </lineage>
</organism>
<dbReference type="AlphaFoldDB" id="A0A4R6N7Z7"/>
<keyword evidence="2" id="KW-0436">Ligase</keyword>
<dbReference type="InterPro" id="IPR042099">
    <property type="entry name" value="ANL_N_sf"/>
</dbReference>